<keyword evidence="3 5" id="KW-0378">Hydrolase</keyword>
<evidence type="ECO:0000259" key="6">
    <source>
        <dbReference type="Pfam" id="PF00082"/>
    </source>
</evidence>
<name>A0ABS1J6T4_9BACL</name>
<feature type="active site" description="Charge relay system" evidence="5">
    <location>
        <position position="104"/>
    </location>
</feature>
<dbReference type="PANTHER" id="PTHR43806:SF11">
    <property type="entry name" value="CEREVISIN-RELATED"/>
    <property type="match status" value="1"/>
</dbReference>
<evidence type="ECO:0000256" key="3">
    <source>
        <dbReference type="ARBA" id="ARBA00022801"/>
    </source>
</evidence>
<feature type="active site" description="Charge relay system" evidence="5">
    <location>
        <position position="282"/>
    </location>
</feature>
<dbReference type="PROSITE" id="PS00137">
    <property type="entry name" value="SUBTILASE_HIS"/>
    <property type="match status" value="1"/>
</dbReference>
<evidence type="ECO:0000256" key="2">
    <source>
        <dbReference type="ARBA" id="ARBA00022670"/>
    </source>
</evidence>
<evidence type="ECO:0000256" key="5">
    <source>
        <dbReference type="PROSITE-ProRule" id="PRU01240"/>
    </source>
</evidence>
<comment type="similarity">
    <text evidence="1 5">Belongs to the peptidase S8 family.</text>
</comment>
<evidence type="ECO:0000313" key="7">
    <source>
        <dbReference type="EMBL" id="MBL0385986.1"/>
    </source>
</evidence>
<dbReference type="Pfam" id="PF00082">
    <property type="entry name" value="Peptidase_S8"/>
    <property type="match status" value="1"/>
</dbReference>
<dbReference type="InterPro" id="IPR023827">
    <property type="entry name" value="Peptidase_S8_Asp-AS"/>
</dbReference>
<feature type="domain" description="Peptidase S8/S53" evidence="6">
    <location>
        <begin position="62"/>
        <end position="329"/>
    </location>
</feature>
<evidence type="ECO:0000256" key="1">
    <source>
        <dbReference type="ARBA" id="ARBA00011073"/>
    </source>
</evidence>
<comment type="caution">
    <text evidence="7">The sequence shown here is derived from an EMBL/GenBank/DDBJ whole genome shotgun (WGS) entry which is preliminary data.</text>
</comment>
<dbReference type="InterPro" id="IPR000209">
    <property type="entry name" value="Peptidase_S8/S53_dom"/>
</dbReference>
<accession>A0ABS1J6T4</accession>
<dbReference type="PANTHER" id="PTHR43806">
    <property type="entry name" value="PEPTIDASE S8"/>
    <property type="match status" value="1"/>
</dbReference>
<evidence type="ECO:0000256" key="4">
    <source>
        <dbReference type="ARBA" id="ARBA00022825"/>
    </source>
</evidence>
<organism evidence="7 8">
    <name type="scientific">Tumebacillus amylolyticus</name>
    <dbReference type="NCBI Taxonomy" id="2801339"/>
    <lineage>
        <taxon>Bacteria</taxon>
        <taxon>Bacillati</taxon>
        <taxon>Bacillota</taxon>
        <taxon>Bacilli</taxon>
        <taxon>Bacillales</taxon>
        <taxon>Alicyclobacillaceae</taxon>
        <taxon>Tumebacillus</taxon>
    </lineage>
</organism>
<feature type="active site" description="Charge relay system" evidence="5">
    <location>
        <position position="71"/>
    </location>
</feature>
<dbReference type="InterPro" id="IPR050131">
    <property type="entry name" value="Peptidase_S8_subtilisin-like"/>
</dbReference>
<sequence length="337" mass="36761">MVKTKLSFLTILGTALVFVLIVGTSAWTVFAFSKDGKEMTAQNMEIRRYLGLDQNEYKEFTGKGVTVAILDSGIEFHNDIPRDKVVLFKDFVKGQEAPYDDYGHGTFIAGIIGANGKLKGLAENSKLVVAKVLDENGKTDAKTLQKGIEWIIDNKEKQNIRVVNISIGMDSSYFNLNVDEDPIYKDLKILRDMGTVIICSAGNDGPKENTILYPALSQDVITVGSVNAQRTMEHEDDTISVTSSRGSSDLQPNKPDLVAMGVDVTSLDFRKRDGLTTDSGSSYSAAIVSGVAAVLIEKYPENSASSVEMIIRNSVTTVHSAESPSQGHGEIYFADRR</sequence>
<proteinExistence type="inferred from homology"/>
<dbReference type="EMBL" id="JAEQNB010000001">
    <property type="protein sequence ID" value="MBL0385986.1"/>
    <property type="molecule type" value="Genomic_DNA"/>
</dbReference>
<dbReference type="PROSITE" id="PS51892">
    <property type="entry name" value="SUBTILASE"/>
    <property type="match status" value="1"/>
</dbReference>
<dbReference type="Gene3D" id="3.40.50.200">
    <property type="entry name" value="Peptidase S8/S53 domain"/>
    <property type="match status" value="1"/>
</dbReference>
<dbReference type="SUPFAM" id="SSF52743">
    <property type="entry name" value="Subtilisin-like"/>
    <property type="match status" value="1"/>
</dbReference>
<dbReference type="PROSITE" id="PS00136">
    <property type="entry name" value="SUBTILASE_ASP"/>
    <property type="match status" value="1"/>
</dbReference>
<dbReference type="InterPro" id="IPR015500">
    <property type="entry name" value="Peptidase_S8_subtilisin-rel"/>
</dbReference>
<keyword evidence="8" id="KW-1185">Reference proteome</keyword>
<dbReference type="RefSeq" id="WP_201631644.1">
    <property type="nucleotide sequence ID" value="NZ_JAEQNB010000001.1"/>
</dbReference>
<gene>
    <name evidence="7" type="ORF">JJB07_04910</name>
</gene>
<protein>
    <submittedName>
        <fullName evidence="7">S8 family serine peptidase</fullName>
    </submittedName>
</protein>
<reference evidence="7 8" key="1">
    <citation type="submission" date="2021-01" db="EMBL/GenBank/DDBJ databases">
        <title>Tumebacillus sp. strain ITR2 16S ribosomal RNA gene Genome sequencing and assembly.</title>
        <authorList>
            <person name="Kang M."/>
        </authorList>
    </citation>
    <scope>NUCLEOTIDE SEQUENCE [LARGE SCALE GENOMIC DNA]</scope>
    <source>
        <strain evidence="7 8">ITR2</strain>
    </source>
</reference>
<dbReference type="InterPro" id="IPR036852">
    <property type="entry name" value="Peptidase_S8/S53_dom_sf"/>
</dbReference>
<dbReference type="InterPro" id="IPR022398">
    <property type="entry name" value="Peptidase_S8_His-AS"/>
</dbReference>
<dbReference type="PRINTS" id="PR00723">
    <property type="entry name" value="SUBTILISIN"/>
</dbReference>
<dbReference type="Proteomes" id="UP000602284">
    <property type="component" value="Unassembled WGS sequence"/>
</dbReference>
<evidence type="ECO:0000313" key="8">
    <source>
        <dbReference type="Proteomes" id="UP000602284"/>
    </source>
</evidence>
<keyword evidence="4 5" id="KW-0720">Serine protease</keyword>
<keyword evidence="2 5" id="KW-0645">Protease</keyword>